<accession>A0A239M9F9</accession>
<sequence length="411" mass="46251">MSRPTLLAALALAYTPLLFATEPGPAPTISQGMKDKPFPHISWRSEDGDASLDIGGALRANYRYEDWDSSINRPARWLFDTFRLDVQGRYERFSVDAGYWFQDRNKRAVDRAYLGYRFDERSDLQVGAPARPFGLLPYPQFGWSYHIPFFLGFGVNTGTGLKYGYKDSDWDFQAAYYPRMLPSSIRYAPEVGRYADLKDNAIPALHGRQDNEKRDQVNLRLARSFQAGDWHNELGASLAASRLYNATTDNNGSFWAAGAHGVFKNGPWTISTQAIRYEYDPKNPSGVSDDAVLMGGNGLTPAFLIAAKGSIGGLNVGYDVATPWLGPVKKVKLYNDYSRLWKDKRGWDDSQMYTAGIQFFALPVMVWLDFTWARNANPWGGAENGTGWTSTTSSGSNDWYFRTNLNIGYYF</sequence>
<dbReference type="InterPro" id="IPR023614">
    <property type="entry name" value="Porin_dom_sf"/>
</dbReference>
<feature type="chain" id="PRO_5030040998" description="Phosphate-selective porin O and P" evidence="1">
    <location>
        <begin position="21"/>
        <end position="411"/>
    </location>
</feature>
<proteinExistence type="predicted"/>
<dbReference type="EMBL" id="FNEC01000024">
    <property type="protein sequence ID" value="SDJ87893.1"/>
    <property type="molecule type" value="Genomic_DNA"/>
</dbReference>
<keyword evidence="1" id="KW-0732">Signal</keyword>
<dbReference type="Proteomes" id="UP000199693">
    <property type="component" value="Unassembled WGS sequence"/>
</dbReference>
<name>A0A239M9F9_9PSED</name>
<evidence type="ECO:0000313" key="2">
    <source>
        <dbReference type="EMBL" id="SDJ87893.1"/>
    </source>
</evidence>
<dbReference type="Gene3D" id="2.40.160.10">
    <property type="entry name" value="Porin"/>
    <property type="match status" value="1"/>
</dbReference>
<evidence type="ECO:0000256" key="1">
    <source>
        <dbReference type="SAM" id="SignalP"/>
    </source>
</evidence>
<dbReference type="EMBL" id="FZPC01000024">
    <property type="protein sequence ID" value="SNT38634.1"/>
    <property type="molecule type" value="Genomic_DNA"/>
</dbReference>
<organism evidence="2 5">
    <name type="scientific">Pseudomonas delhiensis</name>
    <dbReference type="NCBI Taxonomy" id="366289"/>
    <lineage>
        <taxon>Bacteria</taxon>
        <taxon>Pseudomonadati</taxon>
        <taxon>Pseudomonadota</taxon>
        <taxon>Gammaproteobacteria</taxon>
        <taxon>Pseudomonadales</taxon>
        <taxon>Pseudomonadaceae</taxon>
        <taxon>Pseudomonas</taxon>
    </lineage>
</organism>
<evidence type="ECO:0000313" key="4">
    <source>
        <dbReference type="Proteomes" id="UP000198309"/>
    </source>
</evidence>
<evidence type="ECO:0000313" key="3">
    <source>
        <dbReference type="EMBL" id="SNT38634.1"/>
    </source>
</evidence>
<keyword evidence="4" id="KW-1185">Reference proteome</keyword>
<dbReference type="SUPFAM" id="SSF56935">
    <property type="entry name" value="Porins"/>
    <property type="match status" value="1"/>
</dbReference>
<protein>
    <recommendedName>
        <fullName evidence="6">Phosphate-selective porin O and P</fullName>
    </recommendedName>
</protein>
<dbReference type="Proteomes" id="UP000198309">
    <property type="component" value="Unassembled WGS sequence"/>
</dbReference>
<dbReference type="RefSeq" id="WP_089393430.1">
    <property type="nucleotide sequence ID" value="NZ_FNEC01000024.1"/>
</dbReference>
<reference evidence="3 4" key="2">
    <citation type="submission" date="2017-06" db="EMBL/GenBank/DDBJ databases">
        <authorList>
            <person name="Varghese N."/>
            <person name="Submissions S."/>
        </authorList>
    </citation>
    <scope>NUCLEOTIDE SEQUENCE [LARGE SCALE GENOMIC DNA]</scope>
    <source>
        <strain evidence="3 4">RLD-1</strain>
    </source>
</reference>
<reference evidence="2 5" key="1">
    <citation type="submission" date="2016-10" db="EMBL/GenBank/DDBJ databases">
        <authorList>
            <person name="de Groot N.N."/>
        </authorList>
    </citation>
    <scope>NUCLEOTIDE SEQUENCE [LARGE SCALE GENOMIC DNA]</scope>
    <source>
        <strain evidence="2 5">CCM 7361</strain>
    </source>
</reference>
<evidence type="ECO:0008006" key="6">
    <source>
        <dbReference type="Google" id="ProtNLM"/>
    </source>
</evidence>
<feature type="signal peptide" evidence="1">
    <location>
        <begin position="1"/>
        <end position="20"/>
    </location>
</feature>
<dbReference type="AlphaFoldDB" id="A0A239M9F9"/>
<evidence type="ECO:0000313" key="5">
    <source>
        <dbReference type="Proteomes" id="UP000199693"/>
    </source>
</evidence>
<gene>
    <name evidence="2" type="ORF">SAMN05216189_102481</name>
    <name evidence="3" type="ORF">SAMN06295949_12481</name>
</gene>